<reference evidence="3" key="1">
    <citation type="submission" date="2025-08" db="UniProtKB">
        <authorList>
            <consortium name="RefSeq"/>
        </authorList>
    </citation>
    <scope>IDENTIFICATION</scope>
    <source>
        <tissue evidence="3">Gonad</tissue>
    </source>
</reference>
<feature type="region of interest" description="Disordered" evidence="1">
    <location>
        <begin position="84"/>
        <end position="127"/>
    </location>
</feature>
<evidence type="ECO:0000313" key="2">
    <source>
        <dbReference type="Proteomes" id="UP000515135"/>
    </source>
</evidence>
<feature type="compositionally biased region" description="Polar residues" evidence="1">
    <location>
        <begin position="116"/>
        <end position="127"/>
    </location>
</feature>
<dbReference type="Proteomes" id="UP000515135">
    <property type="component" value="Unplaced"/>
</dbReference>
<proteinExistence type="predicted"/>
<organism evidence="2 3">
    <name type="scientific">Branchiostoma belcheri</name>
    <name type="common">Amphioxus</name>
    <dbReference type="NCBI Taxonomy" id="7741"/>
    <lineage>
        <taxon>Eukaryota</taxon>
        <taxon>Metazoa</taxon>
        <taxon>Chordata</taxon>
        <taxon>Cephalochordata</taxon>
        <taxon>Leptocardii</taxon>
        <taxon>Amphioxiformes</taxon>
        <taxon>Branchiostomatidae</taxon>
        <taxon>Branchiostoma</taxon>
    </lineage>
</organism>
<dbReference type="AlphaFoldDB" id="A0A6P4Z6K8"/>
<dbReference type="KEGG" id="bbel:109473878"/>
<feature type="compositionally biased region" description="Basic and acidic residues" evidence="1">
    <location>
        <begin position="100"/>
        <end position="115"/>
    </location>
</feature>
<keyword evidence="2" id="KW-1185">Reference proteome</keyword>
<gene>
    <name evidence="3" type="primary">LOC109473878</name>
</gene>
<evidence type="ECO:0000256" key="1">
    <source>
        <dbReference type="SAM" id="MobiDB-lite"/>
    </source>
</evidence>
<dbReference type="OrthoDB" id="429143at2759"/>
<dbReference type="RefSeq" id="XP_019629569.1">
    <property type="nucleotide sequence ID" value="XM_019774010.1"/>
</dbReference>
<name>A0A6P4Z6K8_BRABE</name>
<evidence type="ECO:0000313" key="3">
    <source>
        <dbReference type="RefSeq" id="XP_019629569.1"/>
    </source>
</evidence>
<sequence length="127" mass="14773">MLCFQESEEDGVDFIGRSALLKQKQEGVRQKFVMFLLDNHDLENDLWPWGGGANLGGWKGRWQDDVSRLWIHSEETGLPWFCAQPRPTDRRTSGHHHQLHHQEQVRDPNSREEVQRCSTVVPTTNVN</sequence>
<dbReference type="GeneID" id="109473878"/>
<accession>A0A6P4Z6K8</accession>
<protein>
    <submittedName>
        <fullName evidence="3">Uncharacterized protein LOC109473878</fullName>
    </submittedName>
</protein>